<protein>
    <submittedName>
        <fullName evidence="2">SFRICE_034330</fullName>
    </submittedName>
</protein>
<gene>
    <name evidence="2" type="ORF">SFRICE_034330</name>
</gene>
<sequence length="63" mass="6818">MEKVISVEISAMNFKDEMEPGIAGKPADGSPDGKQSPQPMDTRNTKGVTSAVPAFWRNRIGKL</sequence>
<evidence type="ECO:0000256" key="1">
    <source>
        <dbReference type="SAM" id="MobiDB-lite"/>
    </source>
</evidence>
<reference evidence="2" key="1">
    <citation type="submission" date="2016-07" db="EMBL/GenBank/DDBJ databases">
        <authorList>
            <person name="Bretaudeau A."/>
        </authorList>
    </citation>
    <scope>NUCLEOTIDE SEQUENCE</scope>
    <source>
        <strain evidence="2">Rice</strain>
        <tissue evidence="2">Whole body</tissue>
    </source>
</reference>
<feature type="compositionally biased region" description="Polar residues" evidence="1">
    <location>
        <begin position="33"/>
        <end position="48"/>
    </location>
</feature>
<accession>A0A2H1WLQ1</accession>
<organism evidence="2">
    <name type="scientific">Spodoptera frugiperda</name>
    <name type="common">Fall armyworm</name>
    <dbReference type="NCBI Taxonomy" id="7108"/>
    <lineage>
        <taxon>Eukaryota</taxon>
        <taxon>Metazoa</taxon>
        <taxon>Ecdysozoa</taxon>
        <taxon>Arthropoda</taxon>
        <taxon>Hexapoda</taxon>
        <taxon>Insecta</taxon>
        <taxon>Pterygota</taxon>
        <taxon>Neoptera</taxon>
        <taxon>Endopterygota</taxon>
        <taxon>Lepidoptera</taxon>
        <taxon>Glossata</taxon>
        <taxon>Ditrysia</taxon>
        <taxon>Noctuoidea</taxon>
        <taxon>Noctuidae</taxon>
        <taxon>Amphipyrinae</taxon>
        <taxon>Spodoptera</taxon>
    </lineage>
</organism>
<feature type="region of interest" description="Disordered" evidence="1">
    <location>
        <begin position="15"/>
        <end position="51"/>
    </location>
</feature>
<proteinExistence type="predicted"/>
<evidence type="ECO:0000313" key="2">
    <source>
        <dbReference type="EMBL" id="SOQ54005.1"/>
    </source>
</evidence>
<dbReference type="AlphaFoldDB" id="A0A2H1WLQ1"/>
<dbReference type="EMBL" id="ODYU01009512">
    <property type="protein sequence ID" value="SOQ54005.1"/>
    <property type="molecule type" value="Genomic_DNA"/>
</dbReference>
<name>A0A2H1WLQ1_SPOFR</name>